<dbReference type="RefSeq" id="WP_033204147.1">
    <property type="nucleotide sequence ID" value="NZ_LGUP01000111.1"/>
</dbReference>
<dbReference type="PANTHER" id="PTHR30289">
    <property type="entry name" value="UNCHARACTERIZED PROTEIN YBCL-RELATED"/>
    <property type="match status" value="1"/>
</dbReference>
<evidence type="ECO:0000256" key="1">
    <source>
        <dbReference type="ARBA" id="ARBA00007120"/>
    </source>
</evidence>
<dbReference type="Pfam" id="PF01161">
    <property type="entry name" value="PBP"/>
    <property type="match status" value="1"/>
</dbReference>
<comment type="similarity">
    <text evidence="1">Belongs to the UPF0098 family.</text>
</comment>
<dbReference type="NCBIfam" id="TIGR00481">
    <property type="entry name" value="YbhB/YbcL family Raf kinase inhibitor-like protein"/>
    <property type="match status" value="1"/>
</dbReference>
<dbReference type="InterPro" id="IPR036610">
    <property type="entry name" value="PEBP-like_sf"/>
</dbReference>
<dbReference type="InterPro" id="IPR008914">
    <property type="entry name" value="PEBP"/>
</dbReference>
<dbReference type="AlphaFoldDB" id="A0A0L8KS73"/>
<sequence>MSEGKRAPLPHDFHPPVASFTVVSDDVAPGGVLKDAQVYAAGNTSPQLRWEGFPAETKSFAVTCFDPDAPTGSGFWHWVLFDIPASVTELPVGAGSGSFEGLPAGAVHVRNDYGSKEFGGAAPPAGDPAHRYVFTVYAVDSEKLGPDGDASPAAIGFNLRFHTLGRAQLIGEYAAPGAV</sequence>
<evidence type="ECO:0000313" key="3">
    <source>
        <dbReference type="Proteomes" id="UP000037023"/>
    </source>
</evidence>
<proteinExistence type="inferred from homology"/>
<dbReference type="OrthoDB" id="9797506at2"/>
<dbReference type="PATRIC" id="fig|1938.6.peg.2959"/>
<evidence type="ECO:0000313" key="2">
    <source>
        <dbReference type="EMBL" id="KOG28801.1"/>
    </source>
</evidence>
<reference evidence="2 3" key="1">
    <citation type="submission" date="2015-06" db="EMBL/GenBank/DDBJ databases">
        <authorList>
            <person name="Hoefler B.C."/>
            <person name="Straight P.D."/>
        </authorList>
    </citation>
    <scope>NUCLEOTIDE SEQUENCE [LARGE SCALE GENOMIC DNA]</scope>
    <source>
        <strain evidence="2 3">NRRL 3427</strain>
    </source>
</reference>
<dbReference type="CDD" id="cd00865">
    <property type="entry name" value="PEBP_bact_arch"/>
    <property type="match status" value="1"/>
</dbReference>
<dbReference type="Gene3D" id="3.90.280.10">
    <property type="entry name" value="PEBP-like"/>
    <property type="match status" value="1"/>
</dbReference>
<dbReference type="InterPro" id="IPR005247">
    <property type="entry name" value="YbhB_YbcL/LppC-like"/>
</dbReference>
<comment type="caution">
    <text evidence="2">The sequence shown here is derived from an EMBL/GenBank/DDBJ whole genome shotgun (WGS) entry which is preliminary data.</text>
</comment>
<evidence type="ECO:0008006" key="4">
    <source>
        <dbReference type="Google" id="ProtNLM"/>
    </source>
</evidence>
<accession>A0A0L8KS73</accession>
<gene>
    <name evidence="2" type="ORF">ADK34_13655</name>
</gene>
<protein>
    <recommendedName>
        <fullName evidence="4">Phospholipid-binding protein</fullName>
    </recommendedName>
</protein>
<dbReference type="PANTHER" id="PTHR30289:SF1">
    <property type="entry name" value="PEBP (PHOSPHATIDYLETHANOLAMINE-BINDING PROTEIN) FAMILY PROTEIN"/>
    <property type="match status" value="1"/>
</dbReference>
<dbReference type="EMBL" id="LGUP01000111">
    <property type="protein sequence ID" value="KOG28801.1"/>
    <property type="molecule type" value="Genomic_DNA"/>
</dbReference>
<organism evidence="2 3">
    <name type="scientific">Streptomyces viridochromogenes</name>
    <dbReference type="NCBI Taxonomy" id="1938"/>
    <lineage>
        <taxon>Bacteria</taxon>
        <taxon>Bacillati</taxon>
        <taxon>Actinomycetota</taxon>
        <taxon>Actinomycetes</taxon>
        <taxon>Kitasatosporales</taxon>
        <taxon>Streptomycetaceae</taxon>
        <taxon>Streptomyces</taxon>
    </lineage>
</organism>
<dbReference type="SUPFAM" id="SSF49777">
    <property type="entry name" value="PEBP-like"/>
    <property type="match status" value="1"/>
</dbReference>
<dbReference type="Proteomes" id="UP000037023">
    <property type="component" value="Unassembled WGS sequence"/>
</dbReference>
<name>A0A0L8KS73_STRVR</name>